<evidence type="ECO:0000259" key="1">
    <source>
        <dbReference type="Pfam" id="PF01882"/>
    </source>
</evidence>
<dbReference type="PANTHER" id="PTHR33608:SF6">
    <property type="entry name" value="BLL2464 PROTEIN"/>
    <property type="match status" value="1"/>
</dbReference>
<name>K2BBN7_9BACT</name>
<feature type="domain" description="DUF58" evidence="1">
    <location>
        <begin position="36"/>
        <end position="228"/>
    </location>
</feature>
<dbReference type="PANTHER" id="PTHR33608">
    <property type="entry name" value="BLL2464 PROTEIN"/>
    <property type="match status" value="1"/>
</dbReference>
<evidence type="ECO:0000313" key="2">
    <source>
        <dbReference type="EMBL" id="EKD66153.1"/>
    </source>
</evidence>
<organism evidence="2">
    <name type="scientific">uncultured bacterium</name>
    <name type="common">gcode 4</name>
    <dbReference type="NCBI Taxonomy" id="1234023"/>
    <lineage>
        <taxon>Bacteria</taxon>
        <taxon>environmental samples</taxon>
    </lineage>
</organism>
<comment type="caution">
    <text evidence="2">The sequence shown here is derived from an EMBL/GenBank/DDBJ whole genome shotgun (WGS) entry which is preliminary data.</text>
</comment>
<dbReference type="Pfam" id="PF01882">
    <property type="entry name" value="DUF58"/>
    <property type="match status" value="1"/>
</dbReference>
<dbReference type="InterPro" id="IPR002881">
    <property type="entry name" value="DUF58"/>
</dbReference>
<protein>
    <recommendedName>
        <fullName evidence="1">DUF58 domain-containing protein</fullName>
    </recommendedName>
</protein>
<dbReference type="EMBL" id="AMFJ01021648">
    <property type="protein sequence ID" value="EKD66153.1"/>
    <property type="molecule type" value="Genomic_DNA"/>
</dbReference>
<gene>
    <name evidence="2" type="ORF">ACD_49C00062G0017</name>
</gene>
<accession>K2BBN7</accession>
<dbReference type="AlphaFoldDB" id="K2BBN7"/>
<reference evidence="2" key="1">
    <citation type="journal article" date="2012" name="Science">
        <title>Fermentation, hydrogen, and sulfur metabolism in multiple uncultivated bacterial phyla.</title>
        <authorList>
            <person name="Wrighton K.C."/>
            <person name="Thomas B.C."/>
            <person name="Sharon I."/>
            <person name="Miller C.S."/>
            <person name="Castelle C.J."/>
            <person name="VerBerkmoes N.C."/>
            <person name="Wilkins M.J."/>
            <person name="Hettich R.L."/>
            <person name="Lipton M.S."/>
            <person name="Williams K.H."/>
            <person name="Long P.E."/>
            <person name="Banfield J.F."/>
        </authorList>
    </citation>
    <scope>NUCLEOTIDE SEQUENCE [LARGE SCALE GENOMIC DNA]</scope>
</reference>
<sequence length="282" mass="33983">MQKFNLIDIKTFKKVSSLFAWNYKTNFLGSWMEFDELRQYSFWDDVKNIDWLATAKNSKVFVKKYVEEREVEVLFIVDTGTSMYFGFQNKTKLEIAKEIFEILGLSWVKNWDKVWLIFYNDKEIIELKSKKTLSNFFVMTKKFDEIIAKDSQKTSNINNILEILFKKQKRNSIIFIMSDYLDEINDKYFKALSTKNDIIFINVFDDFENNLNWNWVYNLVWNSSNLTVNLGDNKKISEYIELRNEKITKFKKCIFSLGWSYLKINNNCDVFANLYKFFKTRR</sequence>
<dbReference type="SUPFAM" id="SSF53300">
    <property type="entry name" value="vWA-like"/>
    <property type="match status" value="1"/>
</dbReference>
<proteinExistence type="predicted"/>
<dbReference type="InterPro" id="IPR036465">
    <property type="entry name" value="vWFA_dom_sf"/>
</dbReference>